<dbReference type="InterPro" id="IPR000626">
    <property type="entry name" value="Ubiquitin-like_dom"/>
</dbReference>
<dbReference type="PANTHER" id="PTHR18916:SF85">
    <property type="entry name" value="TUBULIN-FOLDING COFACTOR B"/>
    <property type="match status" value="1"/>
</dbReference>
<dbReference type="SUPFAM" id="SSF74924">
    <property type="entry name" value="Cap-Gly domain"/>
    <property type="match status" value="1"/>
</dbReference>
<dbReference type="GO" id="GO:0007021">
    <property type="term" value="P:tubulin complex assembly"/>
    <property type="evidence" value="ECO:0007669"/>
    <property type="project" value="InterPro"/>
</dbReference>
<dbReference type="InterPro" id="IPR045172">
    <property type="entry name" value="TBCB_Ubl"/>
</dbReference>
<feature type="domain" description="CAP-Gly" evidence="5">
    <location>
        <begin position="187"/>
        <end position="229"/>
    </location>
</feature>
<dbReference type="Pfam" id="PF01302">
    <property type="entry name" value="CAP_GLY"/>
    <property type="match status" value="1"/>
</dbReference>
<dbReference type="GO" id="GO:0035371">
    <property type="term" value="C:microtubule plus-end"/>
    <property type="evidence" value="ECO:0007669"/>
    <property type="project" value="TreeGrafter"/>
</dbReference>
<dbReference type="Proteomes" id="UP001208570">
    <property type="component" value="Unassembled WGS sequence"/>
</dbReference>
<dbReference type="CDD" id="cd01789">
    <property type="entry name" value="Ubl_TBCB"/>
    <property type="match status" value="1"/>
</dbReference>
<keyword evidence="3" id="KW-0143">Chaperone</keyword>
<dbReference type="Gene3D" id="3.10.20.90">
    <property type="entry name" value="Phosphatidylinositol 3-kinase Catalytic Subunit, Chain A, domain 1"/>
    <property type="match status" value="1"/>
</dbReference>
<dbReference type="SUPFAM" id="SSF54236">
    <property type="entry name" value="Ubiquitin-like"/>
    <property type="match status" value="1"/>
</dbReference>
<dbReference type="GO" id="GO:0031122">
    <property type="term" value="P:cytoplasmic microtubule organization"/>
    <property type="evidence" value="ECO:0007669"/>
    <property type="project" value="TreeGrafter"/>
</dbReference>
<dbReference type="AlphaFoldDB" id="A0AAD9NAH9"/>
<comment type="subcellular location">
    <subcellularLocation>
        <location evidence="1">Cytoplasm</location>
    </subcellularLocation>
</comment>
<dbReference type="InterPro" id="IPR029071">
    <property type="entry name" value="Ubiquitin-like_domsf"/>
</dbReference>
<name>A0AAD9NAH9_9ANNE</name>
<dbReference type="GO" id="GO:0051010">
    <property type="term" value="F:microtubule plus-end binding"/>
    <property type="evidence" value="ECO:0007669"/>
    <property type="project" value="TreeGrafter"/>
</dbReference>
<evidence type="ECO:0000256" key="3">
    <source>
        <dbReference type="ARBA" id="ARBA00023186"/>
    </source>
</evidence>
<dbReference type="PROSITE" id="PS50245">
    <property type="entry name" value="CAP_GLY_2"/>
    <property type="match status" value="1"/>
</dbReference>
<dbReference type="GO" id="GO:0007023">
    <property type="term" value="P:post-chaperonin tubulin folding pathway"/>
    <property type="evidence" value="ECO:0007669"/>
    <property type="project" value="InterPro"/>
</dbReference>
<organism evidence="6 7">
    <name type="scientific">Paralvinella palmiformis</name>
    <dbReference type="NCBI Taxonomy" id="53620"/>
    <lineage>
        <taxon>Eukaryota</taxon>
        <taxon>Metazoa</taxon>
        <taxon>Spiralia</taxon>
        <taxon>Lophotrochozoa</taxon>
        <taxon>Annelida</taxon>
        <taxon>Polychaeta</taxon>
        <taxon>Sedentaria</taxon>
        <taxon>Canalipalpata</taxon>
        <taxon>Terebellida</taxon>
        <taxon>Terebelliformia</taxon>
        <taxon>Alvinellidae</taxon>
        <taxon>Paralvinella</taxon>
    </lineage>
</organism>
<dbReference type="GO" id="GO:0005634">
    <property type="term" value="C:nucleus"/>
    <property type="evidence" value="ECO:0007669"/>
    <property type="project" value="TreeGrafter"/>
</dbReference>
<protein>
    <recommendedName>
        <fullName evidence="5">CAP-Gly domain-containing protein</fullName>
    </recommendedName>
</protein>
<dbReference type="PANTHER" id="PTHR18916">
    <property type="entry name" value="DYNACTIN 1-RELATED MICROTUBULE-BINDING"/>
    <property type="match status" value="1"/>
</dbReference>
<dbReference type="Pfam" id="PF14560">
    <property type="entry name" value="Ubiquitin_2"/>
    <property type="match status" value="1"/>
</dbReference>
<proteinExistence type="inferred from homology"/>
<sequence>MTSAIKVVTSPFLDVLVSSTTTSFHSERRFQKSLTIAELKNKLELLTGADARCMLLEVYNKSNELVCKPDEDSSLLGSYPIDSGMRIHVIDKSGKQGEFEDLSKVEKYEIPEEEYEKRSDSVRAFKQRMKLGQFKELDPEENQRLEEEKRRKIQEEEEHVASMKVGDRCEVKIQGQPVKRGSIMYIGSTDFKPGIWLGVKYDEPLGKNDGSVKGKQYFSCPPKYGAFVHPGQVTVGDFPEIGIDDELDEM</sequence>
<evidence type="ECO:0000256" key="4">
    <source>
        <dbReference type="ARBA" id="ARBA00025779"/>
    </source>
</evidence>
<comment type="similarity">
    <text evidence="4">Belongs to the TBCB family.</text>
</comment>
<dbReference type="Gene3D" id="2.30.30.190">
    <property type="entry name" value="CAP Gly-rich-like domain"/>
    <property type="match status" value="1"/>
</dbReference>
<evidence type="ECO:0000256" key="1">
    <source>
        <dbReference type="ARBA" id="ARBA00004496"/>
    </source>
</evidence>
<dbReference type="EMBL" id="JAODUP010000089">
    <property type="protein sequence ID" value="KAK2162925.1"/>
    <property type="molecule type" value="Genomic_DNA"/>
</dbReference>
<dbReference type="GO" id="GO:0005829">
    <property type="term" value="C:cytosol"/>
    <property type="evidence" value="ECO:0007669"/>
    <property type="project" value="UniProtKB-ARBA"/>
</dbReference>
<dbReference type="GO" id="GO:0043014">
    <property type="term" value="F:alpha-tubulin binding"/>
    <property type="evidence" value="ECO:0007669"/>
    <property type="project" value="InterPro"/>
</dbReference>
<dbReference type="FunFam" id="2.30.30.190:FF:000013">
    <property type="entry name" value="Tubulin-folding cofactor B"/>
    <property type="match status" value="1"/>
</dbReference>
<dbReference type="PROSITE" id="PS00845">
    <property type="entry name" value="CAP_GLY_1"/>
    <property type="match status" value="1"/>
</dbReference>
<evidence type="ECO:0000256" key="2">
    <source>
        <dbReference type="ARBA" id="ARBA00022490"/>
    </source>
</evidence>
<accession>A0AAD9NAH9</accession>
<evidence type="ECO:0000313" key="7">
    <source>
        <dbReference type="Proteomes" id="UP001208570"/>
    </source>
</evidence>
<dbReference type="InterPro" id="IPR036859">
    <property type="entry name" value="CAP-Gly_dom_sf"/>
</dbReference>
<evidence type="ECO:0000313" key="6">
    <source>
        <dbReference type="EMBL" id="KAK2162925.1"/>
    </source>
</evidence>
<keyword evidence="7" id="KW-1185">Reference proteome</keyword>
<dbReference type="InterPro" id="IPR000938">
    <property type="entry name" value="CAP-Gly_domain"/>
</dbReference>
<gene>
    <name evidence="6" type="ORF">LSH36_89g01007</name>
</gene>
<dbReference type="SMART" id="SM01052">
    <property type="entry name" value="CAP_GLY"/>
    <property type="match status" value="1"/>
</dbReference>
<keyword evidence="2" id="KW-0963">Cytoplasm</keyword>
<dbReference type="GO" id="GO:0005938">
    <property type="term" value="C:cell cortex"/>
    <property type="evidence" value="ECO:0007669"/>
    <property type="project" value="TreeGrafter"/>
</dbReference>
<comment type="caution">
    <text evidence="6">The sequence shown here is derived from an EMBL/GenBank/DDBJ whole genome shotgun (WGS) entry which is preliminary data.</text>
</comment>
<reference evidence="6" key="1">
    <citation type="journal article" date="2023" name="Mol. Biol. Evol.">
        <title>Third-Generation Sequencing Reveals the Adaptive Role of the Epigenome in Three Deep-Sea Polychaetes.</title>
        <authorList>
            <person name="Perez M."/>
            <person name="Aroh O."/>
            <person name="Sun Y."/>
            <person name="Lan Y."/>
            <person name="Juniper S.K."/>
            <person name="Young C.R."/>
            <person name="Angers B."/>
            <person name="Qian P.Y."/>
        </authorList>
    </citation>
    <scope>NUCLEOTIDE SEQUENCE</scope>
    <source>
        <strain evidence="6">P08H-3</strain>
    </source>
</reference>
<evidence type="ECO:0000259" key="5">
    <source>
        <dbReference type="PROSITE" id="PS50245"/>
    </source>
</evidence>